<keyword evidence="4 6" id="KW-0472">Membrane</keyword>
<evidence type="ECO:0000259" key="7">
    <source>
        <dbReference type="Pfam" id="PF07219"/>
    </source>
</evidence>
<feature type="domain" description="HemY N-terminal" evidence="7">
    <location>
        <begin position="26"/>
        <end position="131"/>
    </location>
</feature>
<keyword evidence="2 6" id="KW-0812">Transmembrane</keyword>
<dbReference type="Pfam" id="PF14559">
    <property type="entry name" value="TPR_19"/>
    <property type="match status" value="1"/>
</dbReference>
<dbReference type="InterPro" id="IPR016982">
    <property type="entry name" value="Mms48"/>
</dbReference>
<dbReference type="AlphaFoldDB" id="A0A1I3WGR6"/>
<organism evidence="8 9">
    <name type="scientific">Methylocapsa palsarum</name>
    <dbReference type="NCBI Taxonomy" id="1612308"/>
    <lineage>
        <taxon>Bacteria</taxon>
        <taxon>Pseudomonadati</taxon>
        <taxon>Pseudomonadota</taxon>
        <taxon>Alphaproteobacteria</taxon>
        <taxon>Hyphomicrobiales</taxon>
        <taxon>Beijerinckiaceae</taxon>
        <taxon>Methylocapsa</taxon>
    </lineage>
</organism>
<dbReference type="InterPro" id="IPR011990">
    <property type="entry name" value="TPR-like_helical_dom_sf"/>
</dbReference>
<evidence type="ECO:0000256" key="2">
    <source>
        <dbReference type="ARBA" id="ARBA00022692"/>
    </source>
</evidence>
<name>A0A1I3WGR6_9HYPH</name>
<dbReference type="Gene3D" id="1.25.40.10">
    <property type="entry name" value="Tetratricopeptide repeat domain"/>
    <property type="match status" value="1"/>
</dbReference>
<evidence type="ECO:0000313" key="8">
    <source>
        <dbReference type="EMBL" id="SFK05631.1"/>
    </source>
</evidence>
<dbReference type="GO" id="GO:0016020">
    <property type="term" value="C:membrane"/>
    <property type="evidence" value="ECO:0007669"/>
    <property type="project" value="UniProtKB-SubCell"/>
</dbReference>
<proteinExistence type="predicted"/>
<dbReference type="PIRSF" id="PIRSF031802">
    <property type="entry name" value="UCP031802"/>
    <property type="match status" value="1"/>
</dbReference>
<dbReference type="SUPFAM" id="SSF48452">
    <property type="entry name" value="TPR-like"/>
    <property type="match status" value="1"/>
</dbReference>
<evidence type="ECO:0000256" key="1">
    <source>
        <dbReference type="ARBA" id="ARBA00004370"/>
    </source>
</evidence>
<gene>
    <name evidence="8" type="ORF">SAMN05444581_101545</name>
</gene>
<evidence type="ECO:0000256" key="6">
    <source>
        <dbReference type="SAM" id="Phobius"/>
    </source>
</evidence>
<dbReference type="STRING" id="1612308.SAMN05444581_101545"/>
<protein>
    <submittedName>
        <fullName evidence="8">HemY protein</fullName>
    </submittedName>
</protein>
<feature type="region of interest" description="Disordered" evidence="5">
    <location>
        <begin position="457"/>
        <end position="521"/>
    </location>
</feature>
<evidence type="ECO:0000256" key="3">
    <source>
        <dbReference type="ARBA" id="ARBA00022989"/>
    </source>
</evidence>
<reference evidence="8 9" key="1">
    <citation type="submission" date="2016-10" db="EMBL/GenBank/DDBJ databases">
        <authorList>
            <person name="de Groot N.N."/>
        </authorList>
    </citation>
    <scope>NUCLEOTIDE SEQUENCE [LARGE SCALE GENOMIC DNA]</scope>
    <source>
        <strain evidence="8 9">NE2</strain>
    </source>
</reference>
<dbReference type="Pfam" id="PF07219">
    <property type="entry name" value="HemY_N"/>
    <property type="match status" value="1"/>
</dbReference>
<sequence>MLRVLLFFAFLIAVAFADAWFADKPGEILVNWQGYHIKTSLAVGVGVVLSVAFLLVAAWALIRFVFKIPAGVSLSSQMRRRNKGFAALSRGLIAVNAGDAAVARASAVEAQKHLRHEPLALLLKAQAAQLANNQTEAEDAFKAMTHRSDMKLIGLRGLHAEAHRRGDVEDAHEFAAAAHDIARLPWTSQALMQRQTAKGDWRSALRALDNDAASKKTNRTTQERQRAVLETAIALEKSETSPDEALNLVRSALKREPNFVPALALAARLMNRKGETRKASKLIETAWPAAPHPDLANAYLEPRSGDSPADLLVKAQTLARLAPRDPESLMMIARTAIAAGNFKAARDAMQPLIEGPSKPTIRMCHIMADLEEAEHGSAGYVREWLARGARAPHDPVWVADGLASDHWLPASPVTGKLDAFVWQRPIERLRPDSGTEDAVFAPLASPEPRLQLEEAKGKVAGATQGEPPAPPSQSASTSPAGSEPGAADRTIPHPVIFPLPGAPDDPGLDERSASRGAPPAL</sequence>
<feature type="transmembrane region" description="Helical" evidence="6">
    <location>
        <begin position="41"/>
        <end position="66"/>
    </location>
</feature>
<keyword evidence="3 6" id="KW-1133">Transmembrane helix</keyword>
<evidence type="ECO:0000313" key="9">
    <source>
        <dbReference type="Proteomes" id="UP000198755"/>
    </source>
</evidence>
<accession>A0A1I3WGR6</accession>
<dbReference type="OrthoDB" id="9798343at2"/>
<keyword evidence="9" id="KW-1185">Reference proteome</keyword>
<evidence type="ECO:0000256" key="5">
    <source>
        <dbReference type="SAM" id="MobiDB-lite"/>
    </source>
</evidence>
<comment type="subcellular location">
    <subcellularLocation>
        <location evidence="1">Membrane</location>
    </subcellularLocation>
</comment>
<feature type="compositionally biased region" description="Low complexity" evidence="5">
    <location>
        <begin position="472"/>
        <end position="482"/>
    </location>
</feature>
<dbReference type="Proteomes" id="UP000198755">
    <property type="component" value="Unassembled WGS sequence"/>
</dbReference>
<dbReference type="EMBL" id="FOSN01000001">
    <property type="protein sequence ID" value="SFK05631.1"/>
    <property type="molecule type" value="Genomic_DNA"/>
</dbReference>
<dbReference type="InterPro" id="IPR010817">
    <property type="entry name" value="HemY_N"/>
</dbReference>
<dbReference type="RefSeq" id="WP_091677164.1">
    <property type="nucleotide sequence ID" value="NZ_FOSN01000001.1"/>
</dbReference>
<evidence type="ECO:0000256" key="4">
    <source>
        <dbReference type="ARBA" id="ARBA00023136"/>
    </source>
</evidence>